<dbReference type="KEGG" id="aja:AJAP_31830"/>
<dbReference type="InterPro" id="IPR036689">
    <property type="entry name" value="ESAT-6-like_sf"/>
</dbReference>
<evidence type="ECO:0000313" key="3">
    <source>
        <dbReference type="Proteomes" id="UP000028492"/>
    </source>
</evidence>
<evidence type="ECO:0000313" key="2">
    <source>
        <dbReference type="EMBL" id="AIG79180.1"/>
    </source>
</evidence>
<sequence length="457" mass="50096">MAWWDEAKARYRPAGENGQVSPTDEEIRAILDDPDVSDETKRELIAAWSYDYATGYIWGDVLIQERTGYDPDTVPEEVKEYIEEYDAQEYVDNYAANAINNGALSQAVNDAATIATYGEEHPGGPGALPGSGNPSADMRAAIDQAENERRYADDLDEQRENAHRLQSYADNLKATGGSGAASSKEIFDSGEVGLDFFKLFWGKYCRYRSGGGGSRAASRGSGDGGTSLTGNPFVDKWIFKARYGEQREVEFKRIRLQADQYVQAAGRLQHHVDELITAQGDLFAEWEGEAADTASSRYDDAVDRAKALMKELDNAGKVLTEVRGALEQLCVTKAQTVNGLFSPAINGIVPDIVDRLVTVAKGGASDEDILYVASQFGIPADQECLNISDDVKAEVRQSASEWCDGNLVPVVETRVEAFWDVCDATDEGFEEILGVMREMLEQGARESAGGRREVMPR</sequence>
<accession>A0A075V8K7</accession>
<reference evidence="2 3" key="1">
    <citation type="journal article" date="2014" name="J. Biotechnol.">
        <title>Complete genome sequence of the actinobacterium Amycolatopsis japonica MG417-CF17(T) (=DSM 44213T) producing (S,S)-N,N'-ethylenediaminedisuccinic acid.</title>
        <authorList>
            <person name="Stegmann E."/>
            <person name="Albersmeier A."/>
            <person name="Spohn M."/>
            <person name="Gert H."/>
            <person name="Weber T."/>
            <person name="Wohlleben W."/>
            <person name="Kalinowski J."/>
            <person name="Ruckert C."/>
        </authorList>
    </citation>
    <scope>NUCLEOTIDE SEQUENCE [LARGE SCALE GENOMIC DNA]</scope>
    <source>
        <strain evidence="3">MG417-CF17 (DSM 44213)</strain>
    </source>
</reference>
<dbReference type="SUPFAM" id="SSF140453">
    <property type="entry name" value="EsxAB dimer-like"/>
    <property type="match status" value="1"/>
</dbReference>
<gene>
    <name evidence="2" type="ORF">AJAP_31830</name>
</gene>
<dbReference type="eggNOG" id="COG3266">
    <property type="taxonomic scope" value="Bacteria"/>
</dbReference>
<dbReference type="RefSeq" id="WP_038518139.1">
    <property type="nucleotide sequence ID" value="NZ_CP008953.1"/>
</dbReference>
<dbReference type="AlphaFoldDB" id="A0A075V8K7"/>
<feature type="region of interest" description="Disordered" evidence="1">
    <location>
        <begin position="117"/>
        <end position="137"/>
    </location>
</feature>
<dbReference type="Gene3D" id="1.10.287.1060">
    <property type="entry name" value="ESAT-6-like"/>
    <property type="match status" value="1"/>
</dbReference>
<dbReference type="STRING" id="208439.AJAP_31830"/>
<organism evidence="2 3">
    <name type="scientific">Amycolatopsis japonica</name>
    <dbReference type="NCBI Taxonomy" id="208439"/>
    <lineage>
        <taxon>Bacteria</taxon>
        <taxon>Bacillati</taxon>
        <taxon>Actinomycetota</taxon>
        <taxon>Actinomycetes</taxon>
        <taxon>Pseudonocardiales</taxon>
        <taxon>Pseudonocardiaceae</taxon>
        <taxon>Amycolatopsis</taxon>
        <taxon>Amycolatopsis japonica group</taxon>
    </lineage>
</organism>
<keyword evidence="3" id="KW-1185">Reference proteome</keyword>
<evidence type="ECO:0000256" key="1">
    <source>
        <dbReference type="SAM" id="MobiDB-lite"/>
    </source>
</evidence>
<name>A0A075V8K7_9PSEU</name>
<dbReference type="EMBL" id="CP008953">
    <property type="protein sequence ID" value="AIG79180.1"/>
    <property type="molecule type" value="Genomic_DNA"/>
</dbReference>
<proteinExistence type="predicted"/>
<dbReference type="Proteomes" id="UP000028492">
    <property type="component" value="Chromosome"/>
</dbReference>
<evidence type="ECO:0008006" key="4">
    <source>
        <dbReference type="Google" id="ProtNLM"/>
    </source>
</evidence>
<dbReference type="HOGENOM" id="CLU_600835_0_0_11"/>
<protein>
    <recommendedName>
        <fullName evidence="4">WXG100 family type VII secretion target</fullName>
    </recommendedName>
</protein>